<proteinExistence type="predicted"/>
<evidence type="ECO:0000313" key="2">
    <source>
        <dbReference type="EMBL" id="KZS40995.1"/>
    </source>
</evidence>
<comment type="caution">
    <text evidence="2">The sequence shown here is derived from an EMBL/GenBank/DDBJ whole genome shotgun (WGS) entry which is preliminary data.</text>
</comment>
<gene>
    <name evidence="2" type="ORF">AWE51_23880</name>
</gene>
<dbReference type="Proteomes" id="UP000076715">
    <property type="component" value="Unassembled WGS sequence"/>
</dbReference>
<keyword evidence="1" id="KW-0472">Membrane</keyword>
<feature type="transmembrane region" description="Helical" evidence="1">
    <location>
        <begin position="41"/>
        <end position="59"/>
    </location>
</feature>
<dbReference type="AlphaFoldDB" id="A0A163B209"/>
<reference evidence="2 3" key="1">
    <citation type="submission" date="2016-01" db="EMBL/GenBank/DDBJ databases">
        <title>The draft genome sequence of Aquimarina sp. RZW4-3-2.</title>
        <authorList>
            <person name="Wang Y."/>
        </authorList>
    </citation>
    <scope>NUCLEOTIDE SEQUENCE [LARGE SCALE GENOMIC DNA]</scope>
    <source>
        <strain evidence="2 3">RZW4-3-2</strain>
    </source>
</reference>
<protein>
    <submittedName>
        <fullName evidence="2">Uncharacterized protein</fullName>
    </submittedName>
</protein>
<feature type="transmembrane region" description="Helical" evidence="1">
    <location>
        <begin position="13"/>
        <end position="29"/>
    </location>
</feature>
<sequence length="314" mass="34401">MLFFDKIFDLYEIYLYVCPVSTFYGLTVINNCKSPKRMIRITTLLAVFCIILTSCSTDIEINDPALQAKIDGQLFRSTFKKAVIHDDGTLVISGSEGNQSISFTTSSTKTGTYKLAQQTLSRISFEKDQTKFTSQDDTTEGEVVITEIHNNEISGNFYFKNLNDTKGNTTSMESGWFYRVPIENAVAEEPTVEINPCLLNASLTALIDGSEMITDNHTAELFGVSSVSILIKATNEDGEITIVLPATTSPGEYSLTGSGDYSATYTAGTDKSSALSGRLIITDHDIDTKCIGGSFEFETRSGIQVTEGLFDFGY</sequence>
<dbReference type="EMBL" id="LQRT01000008">
    <property type="protein sequence ID" value="KZS40995.1"/>
    <property type="molecule type" value="Genomic_DNA"/>
</dbReference>
<keyword evidence="1" id="KW-1133">Transmembrane helix</keyword>
<dbReference type="InterPro" id="IPR046219">
    <property type="entry name" value="DUF6252"/>
</dbReference>
<keyword evidence="3" id="KW-1185">Reference proteome</keyword>
<evidence type="ECO:0000313" key="3">
    <source>
        <dbReference type="Proteomes" id="UP000076715"/>
    </source>
</evidence>
<keyword evidence="1" id="KW-0812">Transmembrane</keyword>
<dbReference type="Pfam" id="PF19765">
    <property type="entry name" value="DUF6252"/>
    <property type="match status" value="1"/>
</dbReference>
<evidence type="ECO:0000256" key="1">
    <source>
        <dbReference type="SAM" id="Phobius"/>
    </source>
</evidence>
<accession>A0A163B209</accession>
<organism evidence="2 3">
    <name type="scientific">Aquimarina aggregata</name>
    <dbReference type="NCBI Taxonomy" id="1642818"/>
    <lineage>
        <taxon>Bacteria</taxon>
        <taxon>Pseudomonadati</taxon>
        <taxon>Bacteroidota</taxon>
        <taxon>Flavobacteriia</taxon>
        <taxon>Flavobacteriales</taxon>
        <taxon>Flavobacteriaceae</taxon>
        <taxon>Aquimarina</taxon>
    </lineage>
</organism>
<dbReference type="STRING" id="1642818.AWE51_23880"/>
<name>A0A163B209_9FLAO</name>